<protein>
    <recommendedName>
        <fullName evidence="4">DUF4257 domain-containing protein</fullName>
    </recommendedName>
</protein>
<feature type="transmembrane region" description="Helical" evidence="1">
    <location>
        <begin position="69"/>
        <end position="88"/>
    </location>
</feature>
<keyword evidence="1" id="KW-0472">Membrane</keyword>
<dbReference type="Proteomes" id="UP001275436">
    <property type="component" value="Unassembled WGS sequence"/>
</dbReference>
<sequence>MFNLIWISAAVGGITGIISHLIRNGRILVFPKLRKRPRGIYLGFIADILIGAVAAIFATTYLVPNPEDLKAVIGISILAGMSAESILLTKEMKQSEEKGKALTRINERLLK</sequence>
<evidence type="ECO:0008006" key="4">
    <source>
        <dbReference type="Google" id="ProtNLM"/>
    </source>
</evidence>
<dbReference type="RefSeq" id="WP_317958599.1">
    <property type="nucleotide sequence ID" value="NZ_BSKO01000002.1"/>
</dbReference>
<comment type="caution">
    <text evidence="2">The sequence shown here is derived from an EMBL/GenBank/DDBJ whole genome shotgun (WGS) entry which is preliminary data.</text>
</comment>
<gene>
    <name evidence="2" type="ORF">MACH08_41430</name>
</gene>
<dbReference type="InterPro" id="IPR025353">
    <property type="entry name" value="DUF4257"/>
</dbReference>
<organism evidence="2 3">
    <name type="scientific">Oceanobacillus kimchii</name>
    <dbReference type="NCBI Taxonomy" id="746691"/>
    <lineage>
        <taxon>Bacteria</taxon>
        <taxon>Bacillati</taxon>
        <taxon>Bacillota</taxon>
        <taxon>Bacilli</taxon>
        <taxon>Bacillales</taxon>
        <taxon>Bacillaceae</taxon>
        <taxon>Oceanobacillus</taxon>
    </lineage>
</organism>
<keyword evidence="1" id="KW-0812">Transmembrane</keyword>
<evidence type="ECO:0000313" key="2">
    <source>
        <dbReference type="EMBL" id="GLO68359.1"/>
    </source>
</evidence>
<dbReference type="EMBL" id="BSKO01000002">
    <property type="protein sequence ID" value="GLO68359.1"/>
    <property type="molecule type" value="Genomic_DNA"/>
</dbReference>
<evidence type="ECO:0000256" key="1">
    <source>
        <dbReference type="SAM" id="Phobius"/>
    </source>
</evidence>
<name>A0ABQ5TRG7_9BACI</name>
<feature type="transmembrane region" description="Helical" evidence="1">
    <location>
        <begin position="42"/>
        <end position="63"/>
    </location>
</feature>
<feature type="transmembrane region" description="Helical" evidence="1">
    <location>
        <begin position="6"/>
        <end position="22"/>
    </location>
</feature>
<reference evidence="2 3" key="1">
    <citation type="submission" date="2023-02" db="EMBL/GenBank/DDBJ databases">
        <title>Oceanobacillus kimchii IFOP_LL358 isolated form Alexandrium catenella lab strain.</title>
        <authorList>
            <person name="Gajardo G."/>
            <person name="Ueki S."/>
            <person name="Maruyama F."/>
        </authorList>
    </citation>
    <scope>NUCLEOTIDE SEQUENCE [LARGE SCALE GENOMIC DNA]</scope>
    <source>
        <strain evidence="2 3">IFOP_LL358</strain>
    </source>
</reference>
<evidence type="ECO:0000313" key="3">
    <source>
        <dbReference type="Proteomes" id="UP001275436"/>
    </source>
</evidence>
<keyword evidence="1" id="KW-1133">Transmembrane helix</keyword>
<accession>A0ABQ5TRG7</accession>
<dbReference type="Pfam" id="PF14074">
    <property type="entry name" value="DUF4257"/>
    <property type="match status" value="1"/>
</dbReference>
<proteinExistence type="predicted"/>
<keyword evidence="3" id="KW-1185">Reference proteome</keyword>